<reference evidence="3 4" key="1">
    <citation type="submission" date="2019-05" db="EMBL/GenBank/DDBJ databases">
        <title>Erythrobacter marisflavi sp. nov., isolated from isolated from water of an estuary environment.</title>
        <authorList>
            <person name="Yoon J.-H."/>
        </authorList>
    </citation>
    <scope>NUCLEOTIDE SEQUENCE [LARGE SCALE GENOMIC DNA]</scope>
    <source>
        <strain evidence="3 4">KEM-5</strain>
    </source>
</reference>
<feature type="transmembrane region" description="Helical" evidence="2">
    <location>
        <begin position="53"/>
        <end position="75"/>
    </location>
</feature>
<evidence type="ECO:0000256" key="1">
    <source>
        <dbReference type="SAM" id="Coils"/>
    </source>
</evidence>
<dbReference type="Proteomes" id="UP000309668">
    <property type="component" value="Unassembled WGS sequence"/>
</dbReference>
<keyword evidence="4" id="KW-1185">Reference proteome</keyword>
<feature type="coiled-coil region" evidence="1">
    <location>
        <begin position="320"/>
        <end position="412"/>
    </location>
</feature>
<evidence type="ECO:0000256" key="2">
    <source>
        <dbReference type="SAM" id="Phobius"/>
    </source>
</evidence>
<keyword evidence="2" id="KW-1133">Transmembrane helix</keyword>
<protein>
    <submittedName>
        <fullName evidence="3">ATPase</fullName>
    </submittedName>
</protein>
<sequence length="872" mass="95119">MTERKHIRAVEGEETERSALLTPAEATVEVERTEEFEHTEWFEEPEPRRSISWLVPALSVAAIAGWTGFFAWVHHAQMLAGASAEVWGGWITSWAIPVLLAVSLWMLAMRNSAREAARFGAVAQSLSAESALLEDRLVTVNRELSLAREFLATQSRELEFLGRSAGERLSEHADRLQSLVIGNGEQVEAIAGVSVTALENMDRLRDNLPVIANSARDVSNQIGSAGRTSQDQLGQLISGFERLNEFGAASERQVASLRKRVEEALNAFEAQADQLALIADQRFATLREDSDEFRGELDSREVEALAAIRGRAETLRAELAETHAAEAEQQEAALAALQARITALDEESTEVAGSIRKGQEVGLAAYSQQIDALQQRLREVVSELMQIDAQALDSSNEKLRTLFAEAERAEASIAERQASFDVDMAERRTAFDAAEQDAAQRLAARLADLDATIADRREDQLAQMTALAEEGEAVGNRIASLGQQFATVAEQGREARDVLSGGIDALSARLTDSREALDGTDMAVAALTDASVRLLELIQASAKQTREDLPKALDESETRLAAIEDRARDIKQLVDQAHASGEALTAELHAVDLSRTQANDGIEAFQARFGQTAAEQQEAIAALRTGVAALADESASVSERTQGELRDAITALETSARSALAAIEDDQAQRIAGIAEKVGQQSADAIDRALGERTEETLAKLDEATERSTQAARDTAIQLRDQLAKVNELAGNLEARVSQTRERAEEQVDNDFSRRVALITESLNSNAIDIAKALSTEVTDTAWAGYLRGDRGIFTRRAVDLVDNTQAREIAELYDADADFRSHVSRYIHDFEAMLRTMLSTRDGHAVSVTLLSSDMGKLYVLLAQALERLRQ</sequence>
<comment type="caution">
    <text evidence="3">The sequence shown here is derived from an EMBL/GenBank/DDBJ whole genome shotgun (WGS) entry which is preliminary data.</text>
</comment>
<keyword evidence="1" id="KW-0175">Coiled coil</keyword>
<dbReference type="AlphaFoldDB" id="A0A5S3P8Z5"/>
<keyword evidence="2" id="KW-0472">Membrane</keyword>
<dbReference type="OrthoDB" id="9777715at2"/>
<name>A0A5S3P8Z5_9SPHN</name>
<evidence type="ECO:0000313" key="3">
    <source>
        <dbReference type="EMBL" id="TMM49979.1"/>
    </source>
</evidence>
<feature type="coiled-coil region" evidence="1">
    <location>
        <begin position="716"/>
        <end position="750"/>
    </location>
</feature>
<organism evidence="3 4">
    <name type="scientific">Qipengyuania marisflavi</name>
    <dbReference type="NCBI Taxonomy" id="2486356"/>
    <lineage>
        <taxon>Bacteria</taxon>
        <taxon>Pseudomonadati</taxon>
        <taxon>Pseudomonadota</taxon>
        <taxon>Alphaproteobacteria</taxon>
        <taxon>Sphingomonadales</taxon>
        <taxon>Erythrobacteraceae</taxon>
        <taxon>Qipengyuania</taxon>
    </lineage>
</organism>
<dbReference type="RefSeq" id="WP_138615540.1">
    <property type="nucleotide sequence ID" value="NZ_VCAO01000001.1"/>
</dbReference>
<keyword evidence="2" id="KW-0812">Transmembrane</keyword>
<gene>
    <name evidence="3" type="ORF">FEV51_01920</name>
</gene>
<dbReference type="EMBL" id="VCAO01000001">
    <property type="protein sequence ID" value="TMM49979.1"/>
    <property type="molecule type" value="Genomic_DNA"/>
</dbReference>
<evidence type="ECO:0000313" key="4">
    <source>
        <dbReference type="Proteomes" id="UP000309668"/>
    </source>
</evidence>
<accession>A0A5S3P8Z5</accession>
<feature type="transmembrane region" description="Helical" evidence="2">
    <location>
        <begin position="87"/>
        <end position="108"/>
    </location>
</feature>
<proteinExistence type="predicted"/>